<dbReference type="AlphaFoldDB" id="A0A4Y5SKV9"/>
<organism evidence="1 2">
    <name type="scientific">Thermococcus indicus</name>
    <dbReference type="NCBI Taxonomy" id="2586643"/>
    <lineage>
        <taxon>Archaea</taxon>
        <taxon>Methanobacteriati</taxon>
        <taxon>Methanobacteriota</taxon>
        <taxon>Thermococci</taxon>
        <taxon>Thermococcales</taxon>
        <taxon>Thermococcaceae</taxon>
        <taxon>Thermococcus</taxon>
    </lineage>
</organism>
<protein>
    <submittedName>
        <fullName evidence="1">Type II toxin-antitoxin system HicB family antitoxin</fullName>
    </submittedName>
</protein>
<dbReference type="Gene3D" id="3.30.160.250">
    <property type="match status" value="1"/>
</dbReference>
<evidence type="ECO:0000313" key="1">
    <source>
        <dbReference type="EMBL" id="QDA30789.1"/>
    </source>
</evidence>
<dbReference type="Pfam" id="PF24113">
    <property type="entry name" value="DUF7387"/>
    <property type="match status" value="1"/>
</dbReference>
<dbReference type="SUPFAM" id="SSF143100">
    <property type="entry name" value="TTHA1013/TTHA0281-like"/>
    <property type="match status" value="1"/>
</dbReference>
<accession>A0A4Y5SKV9</accession>
<evidence type="ECO:0000313" key="2">
    <source>
        <dbReference type="Proteomes" id="UP000306007"/>
    </source>
</evidence>
<proteinExistence type="predicted"/>
<dbReference type="InterPro" id="IPR035069">
    <property type="entry name" value="TTHA1013/TTHA0281-like"/>
</dbReference>
<gene>
    <name evidence="1" type="ORF">FH039_03010</name>
</gene>
<dbReference type="KEGG" id="tic:FH039_03010"/>
<dbReference type="PANTHER" id="PTHR34504:SF2">
    <property type="entry name" value="UPF0150 PROTEIN SSL0259"/>
    <property type="match status" value="1"/>
</dbReference>
<dbReference type="Proteomes" id="UP000306007">
    <property type="component" value="Chromosome"/>
</dbReference>
<name>A0A4Y5SKV9_9EURY</name>
<dbReference type="InterPro" id="IPR055811">
    <property type="entry name" value="DUF7387"/>
</dbReference>
<dbReference type="GeneID" id="40474120"/>
<dbReference type="RefSeq" id="WP_139680162.1">
    <property type="nucleotide sequence ID" value="NZ_CP040846.1"/>
</dbReference>
<sequence length="73" mass="8355">MQLHAVIWEEEGIYIIREVFTGITTQGETIGEAIENLKEAVELYLEEFPELREELEKVKFVGDFNVEVAKALG</sequence>
<dbReference type="InterPro" id="IPR051404">
    <property type="entry name" value="TA_system_antitoxin"/>
</dbReference>
<dbReference type="PANTHER" id="PTHR34504">
    <property type="entry name" value="ANTITOXIN HICB"/>
    <property type="match status" value="1"/>
</dbReference>
<keyword evidence="2" id="KW-1185">Reference proteome</keyword>
<reference evidence="1 2" key="1">
    <citation type="submission" date="2019-06" db="EMBL/GenBank/DDBJ databases">
        <title>Thermococcus indicus sp. nov., a Fe(III)-reducing hyperthermophilic archaeon isolated from the Onnuri vent field of the Central Indian Ocean ridge.</title>
        <authorList>
            <person name="Lim J.K."/>
            <person name="Kim Y.J."/>
            <person name="Kwon K.K."/>
        </authorList>
    </citation>
    <scope>NUCLEOTIDE SEQUENCE [LARGE SCALE GENOMIC DNA]</scope>
    <source>
        <strain evidence="1 2">IOH1</strain>
    </source>
</reference>
<dbReference type="EMBL" id="CP040846">
    <property type="protein sequence ID" value="QDA30789.1"/>
    <property type="molecule type" value="Genomic_DNA"/>
</dbReference>